<evidence type="ECO:0000313" key="5">
    <source>
        <dbReference type="Proteomes" id="UP000324870"/>
    </source>
</evidence>
<evidence type="ECO:0000313" key="6">
    <source>
        <dbReference type="Proteomes" id="UP001181347"/>
    </source>
</evidence>
<reference evidence="3 5" key="1">
    <citation type="journal article" date="2019" name="Nat. Med.">
        <title>A library of human gut bacterial isolates paired with longitudinal multiomics data enables mechanistic microbiome research.</title>
        <authorList>
            <person name="Poyet M."/>
            <person name="Groussin M."/>
            <person name="Gibbons S.M."/>
            <person name="Avila-Pacheco J."/>
            <person name="Jiang X."/>
            <person name="Kearney S.M."/>
            <person name="Perrotta A.R."/>
            <person name="Berdy B."/>
            <person name="Zhao S."/>
            <person name="Lieberman T.D."/>
            <person name="Swanson P.K."/>
            <person name="Smith M."/>
            <person name="Roesemann S."/>
            <person name="Alexander J.E."/>
            <person name="Rich S.A."/>
            <person name="Livny J."/>
            <person name="Vlamakis H."/>
            <person name="Clish C."/>
            <person name="Bullock K."/>
            <person name="Deik A."/>
            <person name="Scott J."/>
            <person name="Pierce K.A."/>
            <person name="Xavier R.J."/>
            <person name="Alm E.J."/>
        </authorList>
    </citation>
    <scope>NUCLEOTIDE SEQUENCE [LARGE SCALE GENOMIC DNA]</scope>
    <source>
        <strain evidence="3 5">BIOML-A1</strain>
    </source>
</reference>
<dbReference type="EMBL" id="JAWDES010000006">
    <property type="protein sequence ID" value="MDU0261810.1"/>
    <property type="molecule type" value="Genomic_DNA"/>
</dbReference>
<feature type="transmembrane region" description="Helical" evidence="2">
    <location>
        <begin position="99"/>
        <end position="121"/>
    </location>
</feature>
<protein>
    <submittedName>
        <fullName evidence="4">Uncharacterized protein</fullName>
    </submittedName>
</protein>
<comment type="caution">
    <text evidence="4">The sequence shown here is derived from an EMBL/GenBank/DDBJ whole genome shotgun (WGS) entry which is preliminary data.</text>
</comment>
<reference evidence="4" key="2">
    <citation type="submission" date="2023-10" db="EMBL/GenBank/DDBJ databases">
        <title>Genome Sequence of the Bacteria from From Gut Wall in Crohn's Disease.</title>
        <authorList>
            <person name="Rodriguez-Palacios A."/>
        </authorList>
    </citation>
    <scope>NUCLEOTIDE SEQUENCE</scope>
    <source>
        <strain evidence="4">CavFT-hAR58</strain>
    </source>
</reference>
<evidence type="ECO:0000313" key="3">
    <source>
        <dbReference type="EMBL" id="KAA3159413.1"/>
    </source>
</evidence>
<dbReference type="EMBL" id="VVND01000009">
    <property type="protein sequence ID" value="KAA3159413.1"/>
    <property type="molecule type" value="Genomic_DNA"/>
</dbReference>
<evidence type="ECO:0000256" key="2">
    <source>
        <dbReference type="SAM" id="Phobius"/>
    </source>
</evidence>
<feature type="transmembrane region" description="Helical" evidence="2">
    <location>
        <begin position="69"/>
        <end position="87"/>
    </location>
</feature>
<name>A0AAE4RYX6_9BACT</name>
<evidence type="ECO:0000313" key="4">
    <source>
        <dbReference type="EMBL" id="MDU0261810.1"/>
    </source>
</evidence>
<keyword evidence="2" id="KW-1133">Transmembrane helix</keyword>
<dbReference type="Proteomes" id="UP001181347">
    <property type="component" value="Unassembled WGS sequence"/>
</dbReference>
<sequence>MKTKRRKILLLCMQVLLPVVPGLWTVLFRPETAALSPRMLVTWMLCLNLLFILIYWRRLGWSRSERLDTALLLVLFCFFPLPGHWLLDGMLDGSLWLQIAFYCMMQAGFYVAIVLAPGWVGRFQQRRYEERVLSGREKFESRKEVMKAREEREKSANGSKSGEKDD</sequence>
<dbReference type="Proteomes" id="UP000324870">
    <property type="component" value="Unassembled WGS sequence"/>
</dbReference>
<keyword evidence="2" id="KW-0812">Transmembrane</keyword>
<keyword evidence="5" id="KW-1185">Reference proteome</keyword>
<feature type="transmembrane region" description="Helical" evidence="2">
    <location>
        <begin position="38"/>
        <end position="57"/>
    </location>
</feature>
<feature type="region of interest" description="Disordered" evidence="1">
    <location>
        <begin position="136"/>
        <end position="166"/>
    </location>
</feature>
<proteinExistence type="predicted"/>
<dbReference type="AlphaFoldDB" id="A0AAE4RYX6"/>
<evidence type="ECO:0000256" key="1">
    <source>
        <dbReference type="SAM" id="MobiDB-lite"/>
    </source>
</evidence>
<dbReference type="RefSeq" id="WP_130063829.1">
    <property type="nucleotide sequence ID" value="NZ_BAAFKU010000016.1"/>
</dbReference>
<keyword evidence="2" id="KW-0472">Membrane</keyword>
<gene>
    <name evidence="3" type="ORF">F2A26_07110</name>
    <name evidence="4" type="ORF">RVH17_17145</name>
</gene>
<accession>A0AAE4RYX6</accession>
<organism evidence="4 6">
    <name type="scientific">Alistipes finegoldii</name>
    <dbReference type="NCBI Taxonomy" id="214856"/>
    <lineage>
        <taxon>Bacteria</taxon>
        <taxon>Pseudomonadati</taxon>
        <taxon>Bacteroidota</taxon>
        <taxon>Bacteroidia</taxon>
        <taxon>Bacteroidales</taxon>
        <taxon>Rikenellaceae</taxon>
        <taxon>Alistipes</taxon>
    </lineage>
</organism>